<dbReference type="AlphaFoldDB" id="A0A972GY48"/>
<accession>A0A972GY48</accession>
<evidence type="ECO:0000313" key="2">
    <source>
        <dbReference type="Proteomes" id="UP000641588"/>
    </source>
</evidence>
<dbReference type="RefSeq" id="WP_171654159.1">
    <property type="nucleotide sequence ID" value="NZ_WHOD01000086.1"/>
</dbReference>
<dbReference type="EMBL" id="WHOD01000086">
    <property type="protein sequence ID" value="NOU95927.1"/>
    <property type="molecule type" value="Genomic_DNA"/>
</dbReference>
<dbReference type="Proteomes" id="UP000641588">
    <property type="component" value="Unassembled WGS sequence"/>
</dbReference>
<gene>
    <name evidence="1" type="ORF">GC093_22285</name>
</gene>
<proteinExistence type="predicted"/>
<keyword evidence="2" id="KW-1185">Reference proteome</keyword>
<evidence type="ECO:0000313" key="1">
    <source>
        <dbReference type="EMBL" id="NOU95927.1"/>
    </source>
</evidence>
<sequence length="115" mass="13255">MKFTFENFSCDVDIFYKDRDIVARFYDSSKEQNKDEIVNLVFVDPGLGFLHLKLKGDDAALLSGFLDESVFITDDMVEAAINYIEGLSPHAKNRYIPNHVARIKQTSYIEYNGEY</sequence>
<reference evidence="1" key="1">
    <citation type="submission" date="2019-10" db="EMBL/GenBank/DDBJ databases">
        <title>Description of Paenibacillus glebae sp. nov.</title>
        <authorList>
            <person name="Carlier A."/>
            <person name="Qi S."/>
        </authorList>
    </citation>
    <scope>NUCLEOTIDE SEQUENCE</scope>
    <source>
        <strain evidence="1">LMG 31456</strain>
    </source>
</reference>
<name>A0A972GY48_9BACL</name>
<protein>
    <submittedName>
        <fullName evidence="1">Uncharacterized protein</fullName>
    </submittedName>
</protein>
<organism evidence="1 2">
    <name type="scientific">Paenibacillus foliorum</name>
    <dbReference type="NCBI Taxonomy" id="2654974"/>
    <lineage>
        <taxon>Bacteria</taxon>
        <taxon>Bacillati</taxon>
        <taxon>Bacillota</taxon>
        <taxon>Bacilli</taxon>
        <taxon>Bacillales</taxon>
        <taxon>Paenibacillaceae</taxon>
        <taxon>Paenibacillus</taxon>
    </lineage>
</organism>
<comment type="caution">
    <text evidence="1">The sequence shown here is derived from an EMBL/GenBank/DDBJ whole genome shotgun (WGS) entry which is preliminary data.</text>
</comment>